<organism evidence="1 2">
    <name type="scientific">Actinomadura bangladeshensis</name>
    <dbReference type="NCBI Taxonomy" id="453573"/>
    <lineage>
        <taxon>Bacteria</taxon>
        <taxon>Bacillati</taxon>
        <taxon>Actinomycetota</taxon>
        <taxon>Actinomycetes</taxon>
        <taxon>Streptosporangiales</taxon>
        <taxon>Thermomonosporaceae</taxon>
        <taxon>Actinomadura</taxon>
    </lineage>
</organism>
<sequence length="424" mass="45150">MPARGLVQLRRGAGRFPDRRLGQELAPARAAGMTAATTEAVRLTTPDGAAVAGLLRQPAGGAGTVVSIMHPREDVAHHPLVAPLLDLGVAVWTQGTRSPNNDVRLLHEQALLDVAAGQSFLDDRGFEARVTLGHSGGATLFAFYQEQAALAAGERLTDAPDGTPVDLSGARMPLPDGAVFLAPHPGQGALLQRVIDPSVLDESDPWTTDPTLDPYNPANGFRPAPEPSSYAAEFVERYRAAQAARVRRIDALAAAVLAETRHAGEVEGVPARRRSLRPKVMAVYRTDADLRSVDLSLDSNERPYGSLFGRRPDLGNFGFAGFGRITTPAAWMSTWSATTTRAAFVRNARGVAAPSLLIELTGDQACFPADARQMYGALSATDKKHVRVAGTHFGGPLAPGQPTGAELSARQIGRWLSERFPIRD</sequence>
<dbReference type="OrthoDB" id="2062670at2"/>
<dbReference type="AlphaFoldDB" id="A0A4R4P6K5"/>
<dbReference type="SUPFAM" id="SSF53474">
    <property type="entry name" value="alpha/beta-Hydrolases"/>
    <property type="match status" value="1"/>
</dbReference>
<keyword evidence="1" id="KW-0378">Hydrolase</keyword>
<dbReference type="Gene3D" id="3.40.50.1820">
    <property type="entry name" value="alpha/beta hydrolase"/>
    <property type="match status" value="1"/>
</dbReference>
<reference evidence="1 2" key="1">
    <citation type="submission" date="2019-03" db="EMBL/GenBank/DDBJ databases">
        <title>Draft genome sequences of novel Actinobacteria.</title>
        <authorList>
            <person name="Sahin N."/>
            <person name="Ay H."/>
            <person name="Saygin H."/>
        </authorList>
    </citation>
    <scope>NUCLEOTIDE SEQUENCE [LARGE SCALE GENOMIC DNA]</scope>
    <source>
        <strain evidence="1 2">DSM 45347</strain>
    </source>
</reference>
<dbReference type="GO" id="GO:0016787">
    <property type="term" value="F:hydrolase activity"/>
    <property type="evidence" value="ECO:0007669"/>
    <property type="project" value="UniProtKB-KW"/>
</dbReference>
<accession>A0A4R4P6K5</accession>
<comment type="caution">
    <text evidence="1">The sequence shown here is derived from an EMBL/GenBank/DDBJ whole genome shotgun (WGS) entry which is preliminary data.</text>
</comment>
<gene>
    <name evidence="1" type="ORF">E1284_08500</name>
</gene>
<evidence type="ECO:0000313" key="2">
    <source>
        <dbReference type="Proteomes" id="UP000295431"/>
    </source>
</evidence>
<name>A0A4R4P6K5_9ACTN</name>
<dbReference type="Proteomes" id="UP000295431">
    <property type="component" value="Unassembled WGS sequence"/>
</dbReference>
<proteinExistence type="predicted"/>
<dbReference type="EMBL" id="SMJW01000030">
    <property type="protein sequence ID" value="TDC17609.1"/>
    <property type="molecule type" value="Genomic_DNA"/>
</dbReference>
<protein>
    <submittedName>
        <fullName evidence="1">Alpha/beta hydrolase</fullName>
    </submittedName>
</protein>
<evidence type="ECO:0000313" key="1">
    <source>
        <dbReference type="EMBL" id="TDC17609.1"/>
    </source>
</evidence>
<dbReference type="InterPro" id="IPR029058">
    <property type="entry name" value="AB_hydrolase_fold"/>
</dbReference>
<keyword evidence="2" id="KW-1185">Reference proteome</keyword>